<evidence type="ECO:0000259" key="2">
    <source>
        <dbReference type="Pfam" id="PF12776"/>
    </source>
</evidence>
<feature type="domain" description="Myb/SANT-like" evidence="2">
    <location>
        <begin position="190"/>
        <end position="282"/>
    </location>
</feature>
<organism evidence="3 4">
    <name type="scientific">Arachis hypogaea</name>
    <name type="common">Peanut</name>
    <dbReference type="NCBI Taxonomy" id="3818"/>
    <lineage>
        <taxon>Eukaryota</taxon>
        <taxon>Viridiplantae</taxon>
        <taxon>Streptophyta</taxon>
        <taxon>Embryophyta</taxon>
        <taxon>Tracheophyta</taxon>
        <taxon>Spermatophyta</taxon>
        <taxon>Magnoliopsida</taxon>
        <taxon>eudicotyledons</taxon>
        <taxon>Gunneridae</taxon>
        <taxon>Pentapetalae</taxon>
        <taxon>rosids</taxon>
        <taxon>fabids</taxon>
        <taxon>Fabales</taxon>
        <taxon>Fabaceae</taxon>
        <taxon>Papilionoideae</taxon>
        <taxon>50 kb inversion clade</taxon>
        <taxon>dalbergioids sensu lato</taxon>
        <taxon>Dalbergieae</taxon>
        <taxon>Pterocarpus clade</taxon>
        <taxon>Arachis</taxon>
    </lineage>
</organism>
<evidence type="ECO:0000313" key="3">
    <source>
        <dbReference type="EMBL" id="RYR71481.1"/>
    </source>
</evidence>
<comment type="caution">
    <text evidence="3">The sequence shown here is derived from an EMBL/GenBank/DDBJ whole genome shotgun (WGS) entry which is preliminary data.</text>
</comment>
<evidence type="ECO:0000313" key="4">
    <source>
        <dbReference type="Proteomes" id="UP000289738"/>
    </source>
</evidence>
<dbReference type="Pfam" id="PF12776">
    <property type="entry name" value="Myb_DNA-bind_3"/>
    <property type="match status" value="2"/>
</dbReference>
<proteinExistence type="predicted"/>
<dbReference type="Proteomes" id="UP000289738">
    <property type="component" value="Chromosome A02"/>
</dbReference>
<accession>A0A445E7S1</accession>
<name>A0A445E7S1_ARAHY</name>
<reference evidence="3 4" key="1">
    <citation type="submission" date="2019-01" db="EMBL/GenBank/DDBJ databases">
        <title>Sequencing of cultivated peanut Arachis hypogaea provides insights into genome evolution and oil improvement.</title>
        <authorList>
            <person name="Chen X."/>
        </authorList>
    </citation>
    <scope>NUCLEOTIDE SEQUENCE [LARGE SCALE GENOMIC DNA]</scope>
    <source>
        <strain evidence="4">cv. Fuhuasheng</strain>
        <tissue evidence="3">Leaves</tissue>
    </source>
</reference>
<dbReference type="PANTHER" id="PTHR46929:SF33">
    <property type="entry name" value="L10-INTERACTING MYB DOMAIN-CONTAINING PROTEIN-LIKE ISOFORM X1"/>
    <property type="match status" value="1"/>
</dbReference>
<sequence length="480" mass="55349">MGDENDSSVNLDSLRANWNPSQDKYFLELLLSQLQLGNRISKVISKQAWPVMVEQFNSKFGLKYDIDALKNRHKRFRKQYNDVKMIIGQNGFRWDHELNMIIADDKTWDEYLKVHPDFQGFRKRVVPYYDDLCKIFGHSVADGRYSLSCFDVGFENEEIASKELDDQATAGKGDDDETVPIICSQSKIDWSPMMDQFFVELMLNQMHKGNKVGRSFKKKAWVDMTDSFNERFGCHCGKAVLKNRLIVLRRHYFSINVLLSKEGFSWDNAHQKVVADDQVWENCIRVHHNYRIYRTKSMPFYSSMCILCHNEDTQHCKLNSGEGSCGSKKSMPDTEPPPIADDTVLHIGAENNSTRKSQPLPDADKEPLHLGEGRKISGHQKRLQPNMSSNEYKKARNDGEGMVAALKHMAVAVTSLTKQTKIEDTFSIDKAIKVLQAIPGMDEDLILDACEFLEDERRARMFMALDDNLRKKWLLRKLRS</sequence>
<dbReference type="AlphaFoldDB" id="A0A445E7S1"/>
<feature type="region of interest" description="Disordered" evidence="1">
    <location>
        <begin position="351"/>
        <end position="370"/>
    </location>
</feature>
<dbReference type="InterPro" id="IPR024752">
    <property type="entry name" value="Myb/SANT-like_dom"/>
</dbReference>
<dbReference type="EMBL" id="SDMP01000002">
    <property type="protein sequence ID" value="RYR71481.1"/>
    <property type="molecule type" value="Genomic_DNA"/>
</dbReference>
<dbReference type="PANTHER" id="PTHR46929">
    <property type="entry name" value="EXPRESSED PROTEIN"/>
    <property type="match status" value="1"/>
</dbReference>
<dbReference type="STRING" id="3818.A0A445E7S1"/>
<keyword evidence="4" id="KW-1185">Reference proteome</keyword>
<feature type="domain" description="Myb/SANT-like" evidence="2">
    <location>
        <begin position="17"/>
        <end position="111"/>
    </location>
</feature>
<protein>
    <recommendedName>
        <fullName evidence="2">Myb/SANT-like domain-containing protein</fullName>
    </recommendedName>
</protein>
<evidence type="ECO:0000256" key="1">
    <source>
        <dbReference type="SAM" id="MobiDB-lite"/>
    </source>
</evidence>
<gene>
    <name evidence="3" type="ORF">Ahy_A02g005740</name>
</gene>